<dbReference type="AlphaFoldDB" id="A0AAW0MXW6"/>
<dbReference type="PANTHER" id="PTHR45749:SF21">
    <property type="entry name" value="DUF4371 DOMAIN-CONTAINING PROTEIN"/>
    <property type="match status" value="1"/>
</dbReference>
<protein>
    <recommendedName>
        <fullName evidence="1">DUF4371 domain-containing protein</fullName>
    </recommendedName>
</protein>
<keyword evidence="3" id="KW-1185">Reference proteome</keyword>
<evidence type="ECO:0000313" key="3">
    <source>
        <dbReference type="Proteomes" id="UP001460270"/>
    </source>
</evidence>
<accession>A0AAW0MXW6</accession>
<comment type="caution">
    <text evidence="2">The sequence shown here is derived from an EMBL/GenBank/DDBJ whole genome shotgun (WGS) entry which is preliminary data.</text>
</comment>
<proteinExistence type="predicted"/>
<reference evidence="3" key="1">
    <citation type="submission" date="2024-04" db="EMBL/GenBank/DDBJ databases">
        <title>Salinicola lusitanus LLJ914,a marine bacterium isolated from the Okinawa Trough.</title>
        <authorList>
            <person name="Li J."/>
        </authorList>
    </citation>
    <scope>NUCLEOTIDE SEQUENCE [LARGE SCALE GENOMIC DNA]</scope>
</reference>
<dbReference type="InterPro" id="IPR025398">
    <property type="entry name" value="DUF4371"/>
</dbReference>
<feature type="domain" description="DUF4371" evidence="1">
    <location>
        <begin position="2"/>
        <end position="70"/>
    </location>
</feature>
<name>A0AAW0MXW6_9GOBI</name>
<gene>
    <name evidence="2" type="ORF">WMY93_029762</name>
</gene>
<organism evidence="2 3">
    <name type="scientific">Mugilogobius chulae</name>
    <name type="common">yellowstripe goby</name>
    <dbReference type="NCBI Taxonomy" id="88201"/>
    <lineage>
        <taxon>Eukaryota</taxon>
        <taxon>Metazoa</taxon>
        <taxon>Chordata</taxon>
        <taxon>Craniata</taxon>
        <taxon>Vertebrata</taxon>
        <taxon>Euteleostomi</taxon>
        <taxon>Actinopterygii</taxon>
        <taxon>Neopterygii</taxon>
        <taxon>Teleostei</taxon>
        <taxon>Neoteleostei</taxon>
        <taxon>Acanthomorphata</taxon>
        <taxon>Gobiaria</taxon>
        <taxon>Gobiiformes</taxon>
        <taxon>Gobioidei</taxon>
        <taxon>Gobiidae</taxon>
        <taxon>Gobionellinae</taxon>
        <taxon>Mugilogobius</taxon>
    </lineage>
</organism>
<dbReference type="PANTHER" id="PTHR45749">
    <property type="match status" value="1"/>
</dbReference>
<dbReference type="Proteomes" id="UP001460270">
    <property type="component" value="Unassembled WGS sequence"/>
</dbReference>
<evidence type="ECO:0000313" key="2">
    <source>
        <dbReference type="EMBL" id="KAK7881353.1"/>
    </source>
</evidence>
<dbReference type="EMBL" id="JBBPFD010000022">
    <property type="protein sequence ID" value="KAK7881353.1"/>
    <property type="molecule type" value="Genomic_DNA"/>
</dbReference>
<dbReference type="Pfam" id="PF14291">
    <property type="entry name" value="DUF4371"/>
    <property type="match status" value="1"/>
</dbReference>
<sequence length="229" mass="25765">MEQEAVCLRYVDKDLDPKEEFIGLYEVSSTTGESLAKVVQDVLDRLNLPISGLRGQAYDGAANMAGKHNGAQAIIRKAQPLAPYVHCAAHCVNLRFTGSAPAHIQASPAAYYRSEFYQVLDTVEVQFKQRFEQEGMVMLRDLEAVLLTGHLTSVVGQYPEIQPDALKVQLQMFSMKYSFETIADVVTVLKGMTQKFVDFLTRLRQSFAFFLWCQWLRLSQREVLAACGD</sequence>
<evidence type="ECO:0000259" key="1">
    <source>
        <dbReference type="Pfam" id="PF14291"/>
    </source>
</evidence>